<accession>A0ABW5R579</accession>
<dbReference type="Gene3D" id="1.10.240.10">
    <property type="entry name" value="Tyrosyl-Transfer RNA Synthetase"/>
    <property type="match status" value="1"/>
</dbReference>
<feature type="domain" description="RNA-binding S4" evidence="11">
    <location>
        <begin position="355"/>
        <end position="417"/>
    </location>
</feature>
<dbReference type="InterPro" id="IPR002942">
    <property type="entry name" value="S4_RNA-bd"/>
</dbReference>
<feature type="short sequence motif" description="'KMSKS' region" evidence="9">
    <location>
        <begin position="240"/>
        <end position="244"/>
    </location>
</feature>
<evidence type="ECO:0000256" key="1">
    <source>
        <dbReference type="ARBA" id="ARBA00022490"/>
    </source>
</evidence>
<dbReference type="EC" id="6.1.1.1" evidence="9"/>
<proteinExistence type="inferred from homology"/>
<dbReference type="InterPro" id="IPR054608">
    <property type="entry name" value="SYY-like_C"/>
</dbReference>
<gene>
    <name evidence="9 12" type="primary">tyrS</name>
    <name evidence="12" type="ORF">ACFSUC_01265</name>
</gene>
<comment type="caution">
    <text evidence="12">The sequence shown here is derived from an EMBL/GenBank/DDBJ whole genome shotgun (WGS) entry which is preliminary data.</text>
</comment>
<evidence type="ECO:0000256" key="3">
    <source>
        <dbReference type="ARBA" id="ARBA00022741"/>
    </source>
</evidence>
<dbReference type="SUPFAM" id="SSF52374">
    <property type="entry name" value="Nucleotidylyl transferase"/>
    <property type="match status" value="1"/>
</dbReference>
<dbReference type="PRINTS" id="PR01040">
    <property type="entry name" value="TRNASYNTHTYR"/>
</dbReference>
<dbReference type="InterPro" id="IPR014729">
    <property type="entry name" value="Rossmann-like_a/b/a_fold"/>
</dbReference>
<keyword evidence="13" id="KW-1185">Reference proteome</keyword>
<keyword evidence="5 10" id="KW-0694">RNA-binding</keyword>
<evidence type="ECO:0000259" key="11">
    <source>
        <dbReference type="SMART" id="SM00363"/>
    </source>
</evidence>
<evidence type="ECO:0000256" key="9">
    <source>
        <dbReference type="HAMAP-Rule" id="MF_02007"/>
    </source>
</evidence>
<dbReference type="PANTHER" id="PTHR11766">
    <property type="entry name" value="TYROSYL-TRNA SYNTHETASE"/>
    <property type="match status" value="1"/>
</dbReference>
<evidence type="ECO:0000313" key="13">
    <source>
        <dbReference type="Proteomes" id="UP001597497"/>
    </source>
</evidence>
<dbReference type="InterPro" id="IPR036986">
    <property type="entry name" value="S4_RNA-bd_sf"/>
</dbReference>
<dbReference type="InterPro" id="IPR002307">
    <property type="entry name" value="Tyr-tRNA-ligase"/>
</dbReference>
<dbReference type="PROSITE" id="PS00178">
    <property type="entry name" value="AA_TRNA_LIGASE_I"/>
    <property type="match status" value="1"/>
</dbReference>
<comment type="similarity">
    <text evidence="9">Belongs to the class-I aminoacyl-tRNA synthetase family. TyrS type 2 subfamily.</text>
</comment>
<dbReference type="EMBL" id="JBHUMM010000001">
    <property type="protein sequence ID" value="MFD2670232.1"/>
    <property type="molecule type" value="Genomic_DNA"/>
</dbReference>
<organism evidence="12 13">
    <name type="scientific">Marinicrinis sediminis</name>
    <dbReference type="NCBI Taxonomy" id="1652465"/>
    <lineage>
        <taxon>Bacteria</taxon>
        <taxon>Bacillati</taxon>
        <taxon>Bacillota</taxon>
        <taxon>Bacilli</taxon>
        <taxon>Bacillales</taxon>
        <taxon>Paenibacillaceae</taxon>
    </lineage>
</organism>
<dbReference type="InterPro" id="IPR001412">
    <property type="entry name" value="aa-tRNA-synth_I_CS"/>
</dbReference>
<keyword evidence="2 9" id="KW-0436">Ligase</keyword>
<name>A0ABW5R579_9BACL</name>
<dbReference type="SMART" id="SM00363">
    <property type="entry name" value="S4"/>
    <property type="match status" value="1"/>
</dbReference>
<sequence length="417" mass="46695">MKWEQLTSEQQAEVQRQWEVISRGTVEIVPEEELKQKLMQAVVKGTALYVKLGLDPSAPDIHVGHTVVLHKLRQFQELGHQVQLIIGDFTGRIGDPTGKSETRKQLTEEDVIRNATTYKEQIFKILDPDKTKVYFNSEWLRTFDFAEVVQLSAKVTVARMLERDDFTKRYQSGQAISLHEFFYPLMQGYDSVALKSDVELGGTDQKFNLLMGRTLQKEYGVAQQAALMMPIIEGLDGVQKMSKSLGNYIGINEEPNQIYGKSMSIPDELMLKYYELATDMPNEDLEQLQAGLESGAVHPRDAKMKLAYTFVRMYHGEAAAEAAEGHFKTVFQKGALPDDLPVVELSSELLEEGQIGLINLLVALGLQSSNGEARRSIQQGAVKLNGEKETDVQAVIAIQSDDIVQVGKRKFAKVKLG</sequence>
<dbReference type="NCBIfam" id="TIGR00234">
    <property type="entry name" value="tyrS"/>
    <property type="match status" value="1"/>
</dbReference>
<evidence type="ECO:0000256" key="10">
    <source>
        <dbReference type="PROSITE-ProRule" id="PRU00182"/>
    </source>
</evidence>
<protein>
    <recommendedName>
        <fullName evidence="9">Tyrosine--tRNA ligase</fullName>
        <ecNumber evidence="9">6.1.1.1</ecNumber>
    </recommendedName>
    <alternativeName>
        <fullName evidence="9">Tyrosyl-tRNA synthetase</fullName>
        <shortName evidence="9">TyrRS</shortName>
    </alternativeName>
</protein>
<comment type="function">
    <text evidence="9">Catalyzes the attachment of tyrosine to tRNA(Tyr) in a two-step reaction: tyrosine is first activated by ATP to form Tyr-AMP and then transferred to the acceptor end of tRNA(Tyr).</text>
</comment>
<dbReference type="Pfam" id="PF00579">
    <property type="entry name" value="tRNA-synt_1b"/>
    <property type="match status" value="1"/>
</dbReference>
<dbReference type="InterPro" id="IPR024108">
    <property type="entry name" value="Tyr-tRNA-ligase_bac_2"/>
</dbReference>
<dbReference type="Gene3D" id="3.40.50.620">
    <property type="entry name" value="HUPs"/>
    <property type="match status" value="1"/>
</dbReference>
<keyword evidence="7 9" id="KW-0030">Aminoacyl-tRNA synthetase</keyword>
<dbReference type="CDD" id="cd00165">
    <property type="entry name" value="S4"/>
    <property type="match status" value="1"/>
</dbReference>
<dbReference type="HAMAP" id="MF_02007">
    <property type="entry name" value="Tyr_tRNA_synth_type2"/>
    <property type="match status" value="1"/>
</dbReference>
<keyword evidence="3 9" id="KW-0547">Nucleotide-binding</keyword>
<keyword evidence="4 9" id="KW-0067">ATP-binding</keyword>
<dbReference type="InterPro" id="IPR024088">
    <property type="entry name" value="Tyr-tRNA-ligase_bac-type"/>
</dbReference>
<dbReference type="PANTHER" id="PTHR11766:SF1">
    <property type="entry name" value="TYROSINE--TRNA LIGASE"/>
    <property type="match status" value="1"/>
</dbReference>
<reference evidence="13" key="1">
    <citation type="journal article" date="2019" name="Int. J. Syst. Evol. Microbiol.">
        <title>The Global Catalogue of Microorganisms (GCM) 10K type strain sequencing project: providing services to taxonomists for standard genome sequencing and annotation.</title>
        <authorList>
            <consortium name="The Broad Institute Genomics Platform"/>
            <consortium name="The Broad Institute Genome Sequencing Center for Infectious Disease"/>
            <person name="Wu L."/>
            <person name="Ma J."/>
        </authorList>
    </citation>
    <scope>NUCLEOTIDE SEQUENCE [LARGE SCALE GENOMIC DNA]</scope>
    <source>
        <strain evidence="13">KCTC 33676</strain>
    </source>
</reference>
<dbReference type="Pfam" id="PF22421">
    <property type="entry name" value="SYY_C-terminal"/>
    <property type="match status" value="1"/>
</dbReference>
<dbReference type="Proteomes" id="UP001597497">
    <property type="component" value="Unassembled WGS sequence"/>
</dbReference>
<dbReference type="Gene3D" id="3.10.290.10">
    <property type="entry name" value="RNA-binding S4 domain"/>
    <property type="match status" value="1"/>
</dbReference>
<feature type="binding site" evidence="9">
    <location>
        <position position="243"/>
    </location>
    <ligand>
        <name>ATP</name>
        <dbReference type="ChEBI" id="CHEBI:30616"/>
    </ligand>
</feature>
<dbReference type="InterPro" id="IPR002305">
    <property type="entry name" value="aa-tRNA-synth_Ic"/>
</dbReference>
<keyword evidence="1 9" id="KW-0963">Cytoplasm</keyword>
<dbReference type="PROSITE" id="PS50889">
    <property type="entry name" value="S4"/>
    <property type="match status" value="1"/>
</dbReference>
<dbReference type="CDD" id="cd00805">
    <property type="entry name" value="TyrRS_core"/>
    <property type="match status" value="1"/>
</dbReference>
<dbReference type="SUPFAM" id="SSF55174">
    <property type="entry name" value="Alpha-L RNA-binding motif"/>
    <property type="match status" value="1"/>
</dbReference>
<comment type="catalytic activity">
    <reaction evidence="8 9">
        <text>tRNA(Tyr) + L-tyrosine + ATP = L-tyrosyl-tRNA(Tyr) + AMP + diphosphate + H(+)</text>
        <dbReference type="Rhea" id="RHEA:10220"/>
        <dbReference type="Rhea" id="RHEA-COMP:9706"/>
        <dbReference type="Rhea" id="RHEA-COMP:9707"/>
        <dbReference type="ChEBI" id="CHEBI:15378"/>
        <dbReference type="ChEBI" id="CHEBI:30616"/>
        <dbReference type="ChEBI" id="CHEBI:33019"/>
        <dbReference type="ChEBI" id="CHEBI:58315"/>
        <dbReference type="ChEBI" id="CHEBI:78442"/>
        <dbReference type="ChEBI" id="CHEBI:78536"/>
        <dbReference type="ChEBI" id="CHEBI:456215"/>
        <dbReference type="EC" id="6.1.1.1"/>
    </reaction>
</comment>
<evidence type="ECO:0000313" key="12">
    <source>
        <dbReference type="EMBL" id="MFD2670232.1"/>
    </source>
</evidence>
<dbReference type="RefSeq" id="WP_379927653.1">
    <property type="nucleotide sequence ID" value="NZ_JBHUMM010000001.1"/>
</dbReference>
<evidence type="ECO:0000256" key="7">
    <source>
        <dbReference type="ARBA" id="ARBA00023146"/>
    </source>
</evidence>
<evidence type="ECO:0000256" key="2">
    <source>
        <dbReference type="ARBA" id="ARBA00022598"/>
    </source>
</evidence>
<comment type="subcellular location">
    <subcellularLocation>
        <location evidence="9">Cytoplasm</location>
    </subcellularLocation>
</comment>
<evidence type="ECO:0000256" key="5">
    <source>
        <dbReference type="ARBA" id="ARBA00022884"/>
    </source>
</evidence>
<feature type="short sequence motif" description="'HIGH' region" evidence="9">
    <location>
        <begin position="56"/>
        <end position="65"/>
    </location>
</feature>
<evidence type="ECO:0000256" key="6">
    <source>
        <dbReference type="ARBA" id="ARBA00022917"/>
    </source>
</evidence>
<evidence type="ECO:0000256" key="8">
    <source>
        <dbReference type="ARBA" id="ARBA00048248"/>
    </source>
</evidence>
<keyword evidence="6 9" id="KW-0648">Protein biosynthesis</keyword>
<dbReference type="GO" id="GO:0004831">
    <property type="term" value="F:tyrosine-tRNA ligase activity"/>
    <property type="evidence" value="ECO:0007669"/>
    <property type="project" value="UniProtKB-EC"/>
</dbReference>
<evidence type="ECO:0000256" key="4">
    <source>
        <dbReference type="ARBA" id="ARBA00022840"/>
    </source>
</evidence>
<comment type="subunit">
    <text evidence="9">Homodimer.</text>
</comment>